<comment type="caution">
    <text evidence="1">The sequence shown here is derived from an EMBL/GenBank/DDBJ whole genome shotgun (WGS) entry which is preliminary data.</text>
</comment>
<name>A0ABW5N8K3_9FLAO</name>
<evidence type="ECO:0000313" key="2">
    <source>
        <dbReference type="Proteomes" id="UP001597459"/>
    </source>
</evidence>
<organism evidence="1 2">
    <name type="scientific">Aquimarina hainanensis</name>
    <dbReference type="NCBI Taxonomy" id="1578017"/>
    <lineage>
        <taxon>Bacteria</taxon>
        <taxon>Pseudomonadati</taxon>
        <taxon>Bacteroidota</taxon>
        <taxon>Flavobacteriia</taxon>
        <taxon>Flavobacteriales</taxon>
        <taxon>Flavobacteriaceae</taxon>
        <taxon>Aquimarina</taxon>
    </lineage>
</organism>
<keyword evidence="2" id="KW-1185">Reference proteome</keyword>
<protein>
    <submittedName>
        <fullName evidence="1">Uncharacterized protein</fullName>
    </submittedName>
</protein>
<evidence type="ECO:0000313" key="1">
    <source>
        <dbReference type="EMBL" id="MFD2590943.1"/>
    </source>
</evidence>
<gene>
    <name evidence="1" type="ORF">ACFSTE_08885</name>
</gene>
<sequence length="61" mass="7028">MNELEKRFEAYDNVALIKVFESEEEGSEAAIAAKKEMQKREITAKDIAQAQKELAIEREKK</sequence>
<proteinExistence type="predicted"/>
<reference evidence="2" key="1">
    <citation type="journal article" date="2019" name="Int. J. Syst. Evol. Microbiol.">
        <title>The Global Catalogue of Microorganisms (GCM) 10K type strain sequencing project: providing services to taxonomists for standard genome sequencing and annotation.</title>
        <authorList>
            <consortium name="The Broad Institute Genomics Platform"/>
            <consortium name="The Broad Institute Genome Sequencing Center for Infectious Disease"/>
            <person name="Wu L."/>
            <person name="Ma J."/>
        </authorList>
    </citation>
    <scope>NUCLEOTIDE SEQUENCE [LARGE SCALE GENOMIC DNA]</scope>
    <source>
        <strain evidence="2">KCTC 42423</strain>
    </source>
</reference>
<accession>A0ABW5N8K3</accession>
<dbReference type="Proteomes" id="UP001597459">
    <property type="component" value="Unassembled WGS sequence"/>
</dbReference>
<dbReference type="EMBL" id="JBHULX010000013">
    <property type="protein sequence ID" value="MFD2590943.1"/>
    <property type="molecule type" value="Genomic_DNA"/>
</dbReference>
<dbReference type="RefSeq" id="WP_176027393.1">
    <property type="nucleotide sequence ID" value="NZ_JBHSJV010000001.1"/>
</dbReference>